<evidence type="ECO:0000256" key="1">
    <source>
        <dbReference type="RuleBase" id="RU367052"/>
    </source>
</evidence>
<comment type="similarity">
    <text evidence="1">Belongs to the peptidase M24 family. SPT16 subfamily.</text>
</comment>
<dbReference type="InterPro" id="IPR011993">
    <property type="entry name" value="PH-like_dom_sf"/>
</dbReference>
<keyword evidence="1" id="KW-0804">Transcription</keyword>
<feature type="domain" description="Histone chaperone RTT106/FACT complex subunit SPT16-like middle" evidence="2">
    <location>
        <begin position="716"/>
        <end position="813"/>
    </location>
</feature>
<proteinExistence type="inferred from homology"/>
<comment type="subunit">
    <text evidence="1">Component of the FACT complex.</text>
</comment>
<keyword evidence="3" id="KW-0542">Nucleomorph</keyword>
<dbReference type="GO" id="GO:0006368">
    <property type="term" value="P:transcription elongation by RNA polymerase II"/>
    <property type="evidence" value="ECO:0007669"/>
    <property type="project" value="TreeGrafter"/>
</dbReference>
<dbReference type="PANTHER" id="PTHR13980">
    <property type="entry name" value="CDC68 RELATED"/>
    <property type="match status" value="1"/>
</dbReference>
<keyword evidence="1" id="KW-0539">Nucleus</keyword>
<accession>A9BKC5</accession>
<evidence type="ECO:0000313" key="4">
    <source>
        <dbReference type="Proteomes" id="UP000243127"/>
    </source>
</evidence>
<comment type="subcellular location">
    <subcellularLocation>
        <location evidence="1">Nucleus</location>
    </subcellularLocation>
    <subcellularLocation>
        <location evidence="1">Chromosome</location>
    </subcellularLocation>
</comment>
<name>A9BKC5_HEMAN</name>
<keyword evidence="1" id="KW-0158">Chromosome</keyword>
<dbReference type="EMBL" id="CP000881">
    <property type="protein sequence ID" value="ABW97958.1"/>
    <property type="molecule type" value="Genomic_DNA"/>
</dbReference>
<dbReference type="Pfam" id="PF08512">
    <property type="entry name" value="Rttp106-like_middle"/>
    <property type="match status" value="1"/>
</dbReference>
<geneLocation type="nucleomorph" evidence="3"/>
<keyword evidence="1" id="KW-0235">DNA replication</keyword>
<protein>
    <recommendedName>
        <fullName evidence="1">FACT complex subunit</fullName>
    </recommendedName>
</protein>
<dbReference type="GO" id="GO:0006260">
    <property type="term" value="P:DNA replication"/>
    <property type="evidence" value="ECO:0007669"/>
    <property type="project" value="UniProtKB-KW"/>
</dbReference>
<keyword evidence="1" id="KW-0234">DNA repair</keyword>
<dbReference type="Gene3D" id="2.30.29.150">
    <property type="match status" value="1"/>
</dbReference>
<dbReference type="AlphaFoldDB" id="A9BKC5"/>
<dbReference type="PANTHER" id="PTHR13980:SF15">
    <property type="entry name" value="FACT COMPLEX SUBUNIT SPT16"/>
    <property type="match status" value="1"/>
</dbReference>
<dbReference type="Gene3D" id="2.30.29.30">
    <property type="entry name" value="Pleckstrin-homology domain (PH domain)/Phosphotyrosine-binding domain (PTB)"/>
    <property type="match status" value="1"/>
</dbReference>
<dbReference type="InterPro" id="IPR013719">
    <property type="entry name" value="RTT106/SPT16-like_middle_dom"/>
</dbReference>
<evidence type="ECO:0000313" key="3">
    <source>
        <dbReference type="EMBL" id="ABW97958.1"/>
    </source>
</evidence>
<keyword evidence="1" id="KW-0805">Transcription regulation</keyword>
<organism evidence="3 4">
    <name type="scientific">Hemiselmis andersenii</name>
    <name type="common">Cryptophyte alga</name>
    <dbReference type="NCBI Taxonomy" id="464988"/>
    <lineage>
        <taxon>Eukaryota</taxon>
        <taxon>Cryptophyceae</taxon>
        <taxon>Cryptomonadales</taxon>
        <taxon>Hemiselmidaceae</taxon>
        <taxon>Hemiselmis</taxon>
    </lineage>
</organism>
<dbReference type="GO" id="GO:0035101">
    <property type="term" value="C:FACT complex"/>
    <property type="evidence" value="ECO:0007669"/>
    <property type="project" value="UniProtKB-UniRule"/>
</dbReference>
<dbReference type="Proteomes" id="UP000243127">
    <property type="component" value="Nucleomorph 1"/>
</dbReference>
<sequence>MRLDWKFILEKIYSFFFFWKKNIEHNTVYSQYLCFHLKEIFNKYQKDFLVFFNEKKIVFLTKNDFEIKFIEKISFKKFVKIENIYFEDFLKKNEKNLIFKLNSAYKSRMGLGPNFSFYQKSHESFNFFNFLKKNFSLENISLLFKNFERKFSQGNIFLTIRLNFSIISLIRDFFLSKISKINYFNKKRTEIFLPKISKKTECNLKNNFQKFFLFFEIKKNFLGFSSSKKIKKSFEKGVFSFSIFCNFFKPNSLFLIEKTFLINPIFKQMILYQLFIELNNLFFKKFVILYDIKNFSKKKLSHFLHIFSENIKFKLLKIINFKKKNFTKQKNKRTFGILYNVQEFFSKNFDKEKGVFDFFSSQNFFLSSRGIFISISFFFQKNLKKITFFLKKISSKNRKTEIKDYLKLFELINLFFFIKKKNLNKFPFKKKIKKSFFEYLLKKIKNCNIVVPESLLKFKHIFLKKEVNQFFLFFKKTFRNFFFWTIKNFQIFKFCSVFFLKIDFYFMKFKKKGFFKSEIKNFSFFSKRKTDFRHLKSKILNLKFPKKNFKRLEKENYSFSPVKNLKKNILELKNIFYEKNRKGRKKKGTVQLYQNYLNLISNNEMKNFEIFYKNIKFIFYEINFLLNSKIIHIHFLKDSELTNLKNEKNLQFFYENYETKVNLGNGKKEESSYSEKKEFDEKFKIKKCTNEFNRFVKALALISGKNIEIFNSDFGFFGIFQKKNLFLTPTKNCLVCLSDQIPLIIPYAFIEIVYFERLSPLVKNFDLVFVFKNFLEKKTKKKEKWIRISSVYHKSLSLINFFIKKFIIECFEGNLNLNWKFFLEEIQKEETFYEKPKNWKILLTNKEDYMSENSSIFDRTFKLEESSYQDLKEKINNLSVSSITDELNWEDLW</sequence>
<comment type="function">
    <text evidence="1">Component of the FACT complex, a general chromatin factor that acts to reorganize nucleosomes. The FACT complex is involved in multiple processes that require DNA as a template such as mRNA elongation, DNA replication and DNA repair. During transcription elongation the FACT complex acts as a histone chaperone that both destabilizes and restores nucleosomal structure. It facilitates the passage of RNA polymerase II and transcription by promoting the dissociation of one histone H2A-H2B dimer from the nucleosome, then subsequently promotes the reestablishment of the nucleosome following the passage of RNA polymerase II.</text>
</comment>
<reference evidence="3 4" key="1">
    <citation type="journal article" date="2007" name="Proc. Natl. Acad. Sci. U.S.A.">
        <title>Nucleomorph genome of Hemiselmis andersenii reveals complete intron loss and compaction as a driver of protein structure and function.</title>
        <authorList>
            <person name="Lane C.E."/>
            <person name="van den Heuvel K."/>
            <person name="Kozera C."/>
            <person name="Curtis B.A."/>
            <person name="Parsons B.J."/>
            <person name="Bowman S."/>
            <person name="Archibald J.M."/>
        </authorList>
    </citation>
    <scope>NUCLEOTIDE SEQUENCE [LARGE SCALE GENOMIC DNA]</scope>
    <source>
        <strain evidence="3 4">CCMP644</strain>
    </source>
</reference>
<dbReference type="GeneID" id="5739646"/>
<gene>
    <name evidence="3" type="ORF">HAN_1g118</name>
</gene>
<dbReference type="SMART" id="SM01287">
    <property type="entry name" value="Rtt106"/>
    <property type="match status" value="1"/>
</dbReference>
<evidence type="ECO:0000259" key="2">
    <source>
        <dbReference type="SMART" id="SM01287"/>
    </source>
</evidence>
<keyword evidence="1" id="KW-0227">DNA damage</keyword>
<dbReference type="RefSeq" id="XP_001712283.1">
    <property type="nucleotide sequence ID" value="XM_001712231.1"/>
</dbReference>
<dbReference type="GO" id="GO:0031491">
    <property type="term" value="F:nucleosome binding"/>
    <property type="evidence" value="ECO:0007669"/>
    <property type="project" value="TreeGrafter"/>
</dbReference>
<dbReference type="InterPro" id="IPR040258">
    <property type="entry name" value="Spt16"/>
</dbReference>
<dbReference type="GO" id="GO:0006281">
    <property type="term" value="P:DNA repair"/>
    <property type="evidence" value="ECO:0007669"/>
    <property type="project" value="UniProtKB-UniRule"/>
</dbReference>